<dbReference type="AlphaFoldDB" id="A0A0M2UXN9"/>
<accession>A0A0M2UXN9</accession>
<dbReference type="InterPro" id="IPR052163">
    <property type="entry name" value="DGC-Regulatory_Protein"/>
</dbReference>
<gene>
    <name evidence="2" type="ORF">BROFUL_00670</name>
</gene>
<dbReference type="NCBIfam" id="TIGR00254">
    <property type="entry name" value="GGDEF"/>
    <property type="match status" value="1"/>
</dbReference>
<reference evidence="2 3" key="1">
    <citation type="journal article" date="2013" name="BMC Microbiol.">
        <title>Identification of the type II cytochrome c maturation pathway in anammox bacteria by comparative genomics.</title>
        <authorList>
            <person name="Ferousi C."/>
            <person name="Speth D.R."/>
            <person name="Reimann J."/>
            <person name="Op den Camp H.J."/>
            <person name="Allen J.W."/>
            <person name="Keltjens J.T."/>
            <person name="Jetten M.S."/>
        </authorList>
    </citation>
    <scope>NUCLEOTIDE SEQUENCE [LARGE SCALE GENOMIC DNA]</scope>
    <source>
        <strain evidence="2">RU1</strain>
    </source>
</reference>
<dbReference type="PROSITE" id="PS50887">
    <property type="entry name" value="GGDEF"/>
    <property type="match status" value="1"/>
</dbReference>
<dbReference type="InterPro" id="IPR029787">
    <property type="entry name" value="Nucleotide_cyclase"/>
</dbReference>
<evidence type="ECO:0000259" key="1">
    <source>
        <dbReference type="PROSITE" id="PS50887"/>
    </source>
</evidence>
<dbReference type="EMBL" id="LAQJ01000088">
    <property type="protein sequence ID" value="KKO20607.1"/>
    <property type="molecule type" value="Genomic_DNA"/>
</dbReference>
<sequence length="116" mass="12973">MEFVRATLIINVTTMLKQRLRKTDILARLGGDEFAALLCQVDRKQTEIIAKQMIEIISQKGRFTQGYPTNVTASIGITLFPTHSNEAQSLLACADQAMYLAKEKGRNGFCFYQGNP</sequence>
<dbReference type="InterPro" id="IPR043128">
    <property type="entry name" value="Rev_trsase/Diguanyl_cyclase"/>
</dbReference>
<dbReference type="CDD" id="cd01949">
    <property type="entry name" value="GGDEF"/>
    <property type="match status" value="1"/>
</dbReference>
<keyword evidence="3" id="KW-1185">Reference proteome</keyword>
<name>A0A0M2UXN9_9BACT</name>
<dbReference type="Pfam" id="PF00990">
    <property type="entry name" value="GGDEF"/>
    <property type="match status" value="1"/>
</dbReference>
<protein>
    <recommendedName>
        <fullName evidence="1">GGDEF domain-containing protein</fullName>
    </recommendedName>
</protein>
<dbReference type="Gene3D" id="3.30.70.270">
    <property type="match status" value="1"/>
</dbReference>
<dbReference type="InterPro" id="IPR000160">
    <property type="entry name" value="GGDEF_dom"/>
</dbReference>
<dbReference type="PANTHER" id="PTHR46663:SF2">
    <property type="entry name" value="GGDEF DOMAIN-CONTAINING PROTEIN"/>
    <property type="match status" value="1"/>
</dbReference>
<feature type="domain" description="GGDEF" evidence="1">
    <location>
        <begin position="1"/>
        <end position="114"/>
    </location>
</feature>
<dbReference type="Proteomes" id="UP000034954">
    <property type="component" value="Unassembled WGS sequence"/>
</dbReference>
<evidence type="ECO:0000313" key="2">
    <source>
        <dbReference type="EMBL" id="KKO20607.1"/>
    </source>
</evidence>
<organism evidence="2 3">
    <name type="scientific">Candidatus Brocadia fulgida</name>
    <dbReference type="NCBI Taxonomy" id="380242"/>
    <lineage>
        <taxon>Bacteria</taxon>
        <taxon>Pseudomonadati</taxon>
        <taxon>Planctomycetota</taxon>
        <taxon>Candidatus Brocadiia</taxon>
        <taxon>Candidatus Brocadiales</taxon>
        <taxon>Candidatus Brocadiaceae</taxon>
        <taxon>Candidatus Brocadia</taxon>
    </lineage>
</organism>
<proteinExistence type="predicted"/>
<evidence type="ECO:0000313" key="3">
    <source>
        <dbReference type="Proteomes" id="UP000034954"/>
    </source>
</evidence>
<comment type="caution">
    <text evidence="2">The sequence shown here is derived from an EMBL/GenBank/DDBJ whole genome shotgun (WGS) entry which is preliminary data.</text>
</comment>
<dbReference type="SUPFAM" id="SSF55073">
    <property type="entry name" value="Nucleotide cyclase"/>
    <property type="match status" value="1"/>
</dbReference>
<dbReference type="SMART" id="SM00267">
    <property type="entry name" value="GGDEF"/>
    <property type="match status" value="1"/>
</dbReference>
<dbReference type="PANTHER" id="PTHR46663">
    <property type="entry name" value="DIGUANYLATE CYCLASE DGCT-RELATED"/>
    <property type="match status" value="1"/>
</dbReference>